<dbReference type="eggNOG" id="ENOG502RYID">
    <property type="taxonomic scope" value="Eukaryota"/>
</dbReference>
<gene>
    <name evidence="3" type="ORF">COCCADRAFT_657</name>
</gene>
<keyword evidence="4" id="KW-1185">Reference proteome</keyword>
<keyword evidence="2" id="KW-0472">Membrane</keyword>
<dbReference type="Proteomes" id="UP000053841">
    <property type="component" value="Unassembled WGS sequence"/>
</dbReference>
<evidence type="ECO:0000313" key="4">
    <source>
        <dbReference type="Proteomes" id="UP000053841"/>
    </source>
</evidence>
<feature type="transmembrane region" description="Helical" evidence="2">
    <location>
        <begin position="6"/>
        <end position="29"/>
    </location>
</feature>
<dbReference type="GeneID" id="19150470"/>
<evidence type="ECO:0000256" key="2">
    <source>
        <dbReference type="SAM" id="Phobius"/>
    </source>
</evidence>
<feature type="region of interest" description="Disordered" evidence="1">
    <location>
        <begin position="819"/>
        <end position="858"/>
    </location>
</feature>
<sequence>MTSLSVGQVSALIAAGTTSPIPLILIAFINKRDDQVQQTAVTWSTLSRTLHSTYWPTILSSDSSASKNVNPAVVAAVYLGIFTTVLVAVTAVITPLGLYDAMLSSKPQRVPFSYAQDLTPFGYESLPRNDMGFNRICGSPEGSMSCPGSNFSVFRELYTSSDNFTFNWSWTDGYYYTNISLETQNLWASGLDVMERSVSSMFDIQWRSYEIRQQNLSSMFTRYNDISSSTEKYYDNGSPYLVGGYRPIQGLLPSNGFKIIEGLVVDLERVGIGFRNHTIPSQISHEVTWTEDILFIVPETSCVDNNLTIDYDLKEDDTLHTLVSGGILRLTDRGGFADLNSTVNLEGIHTMNSSQDSIYLHTRALFAAGYSNALTMIYMNLTDKERGLKEFRMYEQAPVGTSYLLEDESNTTSFSGSGGKTANSIPKPGRIALRRLGQHLELPSKTDIARNSTFFLNHNQIYTNPHNVTTDAFEYFEDVAQGRVDSWSLANISNIAIATGTLYPPPRPMGRDLNPFDLGKPGDAWTQRVYTCASASRATIKTVTFLYNGNGGLSDLRVINVTEKTYPNTSFMPIWGVEDSGITYRDIKPFWGLLNPKFAERSNISSIQRESLWLPGYTGRFLSSVVDSKMNIPEASFYSTIMQYIYAELFSDTALESVEIHDYSGYGQFALYQRWLELGRTATRSADIINLIWTDIAANAVVGTRSWLAKSPGSATSVSQDQNSPHEVPHVILMQRSTKYNIVYAVPAMLLLLLTLIISVATIILLLLQRTGLDRMRWFLNQTSLGRNLTALLYPDVSSQQSSQKTWAKNDAHRVITVAPDKPYAGNQVENETSPQSKEDMTVSQCLMNEGDNERLEQ</sequence>
<name>W6YGJ4_COCC2</name>
<feature type="compositionally biased region" description="Polar residues" evidence="1">
    <location>
        <begin position="828"/>
        <end position="847"/>
    </location>
</feature>
<dbReference type="OrthoDB" id="3034003at2759"/>
<proteinExistence type="predicted"/>
<dbReference type="HOGENOM" id="CLU_009663_0_0_1"/>
<dbReference type="RefSeq" id="XP_007706980.1">
    <property type="nucleotide sequence ID" value="XM_007708790.1"/>
</dbReference>
<keyword evidence="2" id="KW-0812">Transmembrane</keyword>
<accession>W6YGJ4</accession>
<feature type="transmembrane region" description="Helical" evidence="2">
    <location>
        <begin position="73"/>
        <end position="99"/>
    </location>
</feature>
<reference evidence="3 4" key="1">
    <citation type="journal article" date="2013" name="PLoS Genet.">
        <title>Comparative genome structure, secondary metabolite, and effector coding capacity across Cochliobolus pathogens.</title>
        <authorList>
            <person name="Condon B.J."/>
            <person name="Leng Y."/>
            <person name="Wu D."/>
            <person name="Bushley K.E."/>
            <person name="Ohm R.A."/>
            <person name="Otillar R."/>
            <person name="Martin J."/>
            <person name="Schackwitz W."/>
            <person name="Grimwood J."/>
            <person name="MohdZainudin N."/>
            <person name="Xue C."/>
            <person name="Wang R."/>
            <person name="Manning V.A."/>
            <person name="Dhillon B."/>
            <person name="Tu Z.J."/>
            <person name="Steffenson B.J."/>
            <person name="Salamov A."/>
            <person name="Sun H."/>
            <person name="Lowry S."/>
            <person name="LaButti K."/>
            <person name="Han J."/>
            <person name="Copeland A."/>
            <person name="Lindquist E."/>
            <person name="Barry K."/>
            <person name="Schmutz J."/>
            <person name="Baker S.E."/>
            <person name="Ciuffetti L.M."/>
            <person name="Grigoriev I.V."/>
            <person name="Zhong S."/>
            <person name="Turgeon B.G."/>
        </authorList>
    </citation>
    <scope>NUCLEOTIDE SEQUENCE [LARGE SCALE GENOMIC DNA]</scope>
    <source>
        <strain evidence="3 4">26-R-13</strain>
    </source>
</reference>
<protein>
    <submittedName>
        <fullName evidence="3">Uncharacterized protein</fullName>
    </submittedName>
</protein>
<evidence type="ECO:0000313" key="3">
    <source>
        <dbReference type="EMBL" id="EUC38647.1"/>
    </source>
</evidence>
<dbReference type="KEGG" id="bze:COCCADRAFT_657"/>
<feature type="transmembrane region" description="Helical" evidence="2">
    <location>
        <begin position="742"/>
        <end position="768"/>
    </location>
</feature>
<dbReference type="EMBL" id="KI964541">
    <property type="protein sequence ID" value="EUC38647.1"/>
    <property type="molecule type" value="Genomic_DNA"/>
</dbReference>
<dbReference type="AlphaFoldDB" id="W6YGJ4"/>
<organism evidence="3 4">
    <name type="scientific">Cochliobolus carbonum (strain 26-R-13)</name>
    <name type="common">Maize leaf spot fungus</name>
    <name type="synonym">Bipolaris zeicola</name>
    <dbReference type="NCBI Taxonomy" id="930089"/>
    <lineage>
        <taxon>Eukaryota</taxon>
        <taxon>Fungi</taxon>
        <taxon>Dikarya</taxon>
        <taxon>Ascomycota</taxon>
        <taxon>Pezizomycotina</taxon>
        <taxon>Dothideomycetes</taxon>
        <taxon>Pleosporomycetidae</taxon>
        <taxon>Pleosporales</taxon>
        <taxon>Pleosporineae</taxon>
        <taxon>Pleosporaceae</taxon>
        <taxon>Bipolaris</taxon>
    </lineage>
</organism>
<evidence type="ECO:0000256" key="1">
    <source>
        <dbReference type="SAM" id="MobiDB-lite"/>
    </source>
</evidence>
<keyword evidence="2" id="KW-1133">Transmembrane helix</keyword>